<evidence type="ECO:0000256" key="2">
    <source>
        <dbReference type="ARBA" id="ARBA00012652"/>
    </source>
</evidence>
<dbReference type="InterPro" id="IPR035398">
    <property type="entry name" value="Bac_rhamnosid_C"/>
</dbReference>
<gene>
    <name evidence="6" type="ORF">A2519_04635</name>
</gene>
<evidence type="ECO:0000313" key="6">
    <source>
        <dbReference type="EMBL" id="OGK03981.1"/>
    </source>
</evidence>
<dbReference type="InterPro" id="IPR035396">
    <property type="entry name" value="Bac_rhamnosid6H"/>
</dbReference>
<keyword evidence="3" id="KW-0378">Hydrolase</keyword>
<organism evidence="6 7">
    <name type="scientific">Candidatus Raymondbacteria bacterium RIFOXYD12_FULL_49_13</name>
    <dbReference type="NCBI Taxonomy" id="1817890"/>
    <lineage>
        <taxon>Bacteria</taxon>
        <taxon>Raymondiibacteriota</taxon>
    </lineage>
</organism>
<dbReference type="Pfam" id="PF17390">
    <property type="entry name" value="Bac_rhamnosid_C"/>
    <property type="match status" value="1"/>
</dbReference>
<evidence type="ECO:0000256" key="3">
    <source>
        <dbReference type="ARBA" id="ARBA00022801"/>
    </source>
</evidence>
<dbReference type="PANTHER" id="PTHR33307">
    <property type="entry name" value="ALPHA-RHAMNOSIDASE (EUROFUNG)"/>
    <property type="match status" value="1"/>
</dbReference>
<evidence type="ECO:0000259" key="4">
    <source>
        <dbReference type="Pfam" id="PF17389"/>
    </source>
</evidence>
<protein>
    <recommendedName>
        <fullName evidence="2">alpha-L-rhamnosidase</fullName>
        <ecNumber evidence="2">3.2.1.40</ecNumber>
    </recommendedName>
</protein>
<dbReference type="EMBL" id="MFYX01000078">
    <property type="protein sequence ID" value="OGK03981.1"/>
    <property type="molecule type" value="Genomic_DNA"/>
</dbReference>
<reference evidence="6 7" key="1">
    <citation type="journal article" date="2016" name="Nat. Commun.">
        <title>Thousands of microbial genomes shed light on interconnected biogeochemical processes in an aquifer system.</title>
        <authorList>
            <person name="Anantharaman K."/>
            <person name="Brown C.T."/>
            <person name="Hug L.A."/>
            <person name="Sharon I."/>
            <person name="Castelle C.J."/>
            <person name="Probst A.J."/>
            <person name="Thomas B.C."/>
            <person name="Singh A."/>
            <person name="Wilkins M.J."/>
            <person name="Karaoz U."/>
            <person name="Brodie E.L."/>
            <person name="Williams K.H."/>
            <person name="Hubbard S.S."/>
            <person name="Banfield J.F."/>
        </authorList>
    </citation>
    <scope>NUCLEOTIDE SEQUENCE [LARGE SCALE GENOMIC DNA]</scope>
</reference>
<dbReference type="Pfam" id="PF17389">
    <property type="entry name" value="Bac_rhamnosid6H"/>
    <property type="match status" value="1"/>
</dbReference>
<dbReference type="GO" id="GO:0005975">
    <property type="term" value="P:carbohydrate metabolic process"/>
    <property type="evidence" value="ECO:0007669"/>
    <property type="project" value="InterPro"/>
</dbReference>
<dbReference type="InterPro" id="IPR012341">
    <property type="entry name" value="6hp_glycosidase-like_sf"/>
</dbReference>
<dbReference type="GO" id="GO:0030596">
    <property type="term" value="F:alpha-L-rhamnosidase activity"/>
    <property type="evidence" value="ECO:0007669"/>
    <property type="project" value="UniProtKB-EC"/>
</dbReference>
<evidence type="ECO:0000256" key="1">
    <source>
        <dbReference type="ARBA" id="ARBA00001445"/>
    </source>
</evidence>
<feature type="domain" description="Alpha-L-rhamnosidase six-hairpin glycosidase" evidence="4">
    <location>
        <begin position="164"/>
        <end position="511"/>
    </location>
</feature>
<dbReference type="EC" id="3.2.1.40" evidence="2"/>
<sequence>MKKIVILIVIIMKINACPQQPDIFSNTVITVNTPVSVIKKTDNHYFFDFGKDGFGKIALRINNPHNGTLIIHAGEKLSSAQTVDRNPGGAIRFQTVKLATISSRHSYIVPFMADTRNSNPPAMILPDSFGVIMPFRYVEIENLACPIREVSVKRMMYTCCFNDTASYFSCNDTILNQVWELCKYSIKATSFCGVYVDGDRERIPYEADAFINQLGHYCVDNHYGMARNTNEYFMRHPTWPTEWLLHTVLLFYFDFLYTGDTEPLRKHYEALKVKTLTDLEREDGLITSQSEKVDDVFMRKLGFENEKQRIRDIVDWPPSQSETSWKLAAPEGERDGYEMKEINTVVNAFYYQNMKLMAEIATALGREGDAALFQKKASRVAATINAILFNKNEGVYIDGVNSTHASLHANMIPLAFGLVPAEHVKAVAGFIKSRGMACSVYGAQYLLEGLYKAGEAEYALSLMTATHDRGWYNMIKTGSTITMEAWDMKYKPNADLNHAWGTAPANIIPRYLWGIRPIEPGQKKIIINPQLATLTESKIKVPFKDGAIIAEYKKDGSIEKYAFTIPQNMNVEFVGDYDSKKVTVNNKKVKDKGGIRLVPGVNTLIFIQ</sequence>
<name>A0A1F7FBI0_UNCRA</name>
<dbReference type="PANTHER" id="PTHR33307:SF6">
    <property type="entry name" value="ALPHA-RHAMNOSIDASE (EUROFUNG)-RELATED"/>
    <property type="match status" value="1"/>
</dbReference>
<comment type="catalytic activity">
    <reaction evidence="1">
        <text>Hydrolysis of terminal non-reducing alpha-L-rhamnose residues in alpha-L-rhamnosides.</text>
        <dbReference type="EC" id="3.2.1.40"/>
    </reaction>
</comment>
<dbReference type="Gene3D" id="2.60.420.10">
    <property type="entry name" value="Maltose phosphorylase, domain 3"/>
    <property type="match status" value="1"/>
</dbReference>
<evidence type="ECO:0000259" key="5">
    <source>
        <dbReference type="Pfam" id="PF17390"/>
    </source>
</evidence>
<dbReference type="SUPFAM" id="SSF48208">
    <property type="entry name" value="Six-hairpin glycosidases"/>
    <property type="match status" value="1"/>
</dbReference>
<accession>A0A1F7FBI0</accession>
<dbReference type="InterPro" id="IPR016007">
    <property type="entry name" value="Alpha_rhamnosid"/>
</dbReference>
<evidence type="ECO:0000313" key="7">
    <source>
        <dbReference type="Proteomes" id="UP000179243"/>
    </source>
</evidence>
<dbReference type="AlphaFoldDB" id="A0A1F7FBI0"/>
<feature type="domain" description="Alpha-L-rhamnosidase C-terminal" evidence="5">
    <location>
        <begin position="514"/>
        <end position="574"/>
    </location>
</feature>
<comment type="caution">
    <text evidence="6">The sequence shown here is derived from an EMBL/GenBank/DDBJ whole genome shotgun (WGS) entry which is preliminary data.</text>
</comment>
<dbReference type="Gene3D" id="2.60.120.260">
    <property type="entry name" value="Galactose-binding domain-like"/>
    <property type="match status" value="1"/>
</dbReference>
<dbReference type="Gene3D" id="1.50.10.10">
    <property type="match status" value="1"/>
</dbReference>
<dbReference type="Proteomes" id="UP000179243">
    <property type="component" value="Unassembled WGS sequence"/>
</dbReference>
<dbReference type="InterPro" id="IPR008928">
    <property type="entry name" value="6-hairpin_glycosidase_sf"/>
</dbReference>
<proteinExistence type="predicted"/>